<dbReference type="Proteomes" id="UP001165960">
    <property type="component" value="Unassembled WGS sequence"/>
</dbReference>
<dbReference type="EMBL" id="QTSX02007102">
    <property type="protein sequence ID" value="KAJ9051802.1"/>
    <property type="molecule type" value="Genomic_DNA"/>
</dbReference>
<evidence type="ECO:0000313" key="2">
    <source>
        <dbReference type="Proteomes" id="UP001165960"/>
    </source>
</evidence>
<evidence type="ECO:0000313" key="1">
    <source>
        <dbReference type="EMBL" id="KAJ9051802.1"/>
    </source>
</evidence>
<organism evidence="1 2">
    <name type="scientific">Entomophthora muscae</name>
    <dbReference type="NCBI Taxonomy" id="34485"/>
    <lineage>
        <taxon>Eukaryota</taxon>
        <taxon>Fungi</taxon>
        <taxon>Fungi incertae sedis</taxon>
        <taxon>Zoopagomycota</taxon>
        <taxon>Entomophthoromycotina</taxon>
        <taxon>Entomophthoromycetes</taxon>
        <taxon>Entomophthorales</taxon>
        <taxon>Entomophthoraceae</taxon>
        <taxon>Entomophthora</taxon>
    </lineage>
</organism>
<name>A0ACC2RP03_9FUNG</name>
<protein>
    <submittedName>
        <fullName evidence="1">Uncharacterized protein</fullName>
    </submittedName>
</protein>
<proteinExistence type="predicted"/>
<accession>A0ACC2RP03</accession>
<keyword evidence="2" id="KW-1185">Reference proteome</keyword>
<gene>
    <name evidence="1" type="ORF">DSO57_1001050</name>
</gene>
<sequence length="180" mass="19734">MELHHVGKNCSLLICKRLDFLPFKCVNCKEEFCEDHYQPASHQCQSPSPIVDVKVPVCPLCQAPVPVARGQDPNIKINEHIARGCLNEASSSTPANVCHAPNCKTKLSLVGQECNVCQLRYCLKHRFPDSHKCPGPPPALPSVTQFTNKLKSKFSPAKASNQATSNSKKGKGKENKCIIS</sequence>
<comment type="caution">
    <text evidence="1">The sequence shown here is derived from an EMBL/GenBank/DDBJ whole genome shotgun (WGS) entry which is preliminary data.</text>
</comment>
<reference evidence="1" key="1">
    <citation type="submission" date="2022-04" db="EMBL/GenBank/DDBJ databases">
        <title>Genome of the entomopathogenic fungus Entomophthora muscae.</title>
        <authorList>
            <person name="Elya C."/>
            <person name="Lovett B.R."/>
            <person name="Lee E."/>
            <person name="Macias A.M."/>
            <person name="Hajek A.E."/>
            <person name="De Bivort B.L."/>
            <person name="Kasson M.T."/>
            <person name="De Fine Licht H.H."/>
            <person name="Stajich J.E."/>
        </authorList>
    </citation>
    <scope>NUCLEOTIDE SEQUENCE</scope>
    <source>
        <strain evidence="1">Berkeley</strain>
    </source>
</reference>